<sequence length="527" mass="63663">MQPRNCAAHGLFGSKYLKRHNLRDNRWTVNDLIEQYERLSNIYRKNNEVKNHQREHDEMNEADLYRKLKKEFKDKIELLQIVLRGDVQRTKNILINYPNYMRTYQNKQSYEVLEELDAQTFQTRKKLDRYIGERQRLMNEYETFLMDVAQKQETIRYYDIKEFQQERDTKRLYVELKNSQTRWRAIQNINLTYKNVIDQLLHDSLYYQPVIETLNNDWKEQARFMQETFNIGFPTIKQVKNIERQVKTLEKKTRKDEEKRNNDLFQNKLALRQHPKKVKELVRRDSDFTGLNDRYTRETESMAELRLEVQNTKKTITELMNTTLAKTPDDIATRISSTLKSISKWREEVVRVRVRHKAAEVQMSFYKSIQKIMLNDHPDLYKDELLDKSTQLQRAIFNIKEKIENYKEQITDLIHFEKTLNHSIVHILDVIRHVDPVNIFAEPQYPETLQPPLLQFNDLPEVPLQIEVNVPKVLAMIKAKIHSIMQYYGKKEHEEKEIDEQIPRFQQAVIEDYFQSVRPRIDSWEFD</sequence>
<dbReference type="OrthoDB" id="7447178at2759"/>
<evidence type="ECO:0000313" key="1">
    <source>
        <dbReference type="EMBL" id="KAG5681447.1"/>
    </source>
</evidence>
<comment type="caution">
    <text evidence="1">The sequence shown here is derived from an EMBL/GenBank/DDBJ whole genome shotgun (WGS) entry which is preliminary data.</text>
</comment>
<gene>
    <name evidence="1" type="ORF">PVAND_010883</name>
</gene>
<dbReference type="AlphaFoldDB" id="A0A9J6CHU7"/>
<accession>A0A9J6CHU7</accession>
<keyword evidence="2" id="KW-1185">Reference proteome</keyword>
<dbReference type="EMBL" id="JADBJN010000001">
    <property type="protein sequence ID" value="KAG5681447.1"/>
    <property type="molecule type" value="Genomic_DNA"/>
</dbReference>
<organism evidence="1 2">
    <name type="scientific">Polypedilum vanderplanki</name>
    <name type="common">Sleeping chironomid midge</name>
    <dbReference type="NCBI Taxonomy" id="319348"/>
    <lineage>
        <taxon>Eukaryota</taxon>
        <taxon>Metazoa</taxon>
        <taxon>Ecdysozoa</taxon>
        <taxon>Arthropoda</taxon>
        <taxon>Hexapoda</taxon>
        <taxon>Insecta</taxon>
        <taxon>Pterygota</taxon>
        <taxon>Neoptera</taxon>
        <taxon>Endopterygota</taxon>
        <taxon>Diptera</taxon>
        <taxon>Nematocera</taxon>
        <taxon>Chironomoidea</taxon>
        <taxon>Chironomidae</taxon>
        <taxon>Chironominae</taxon>
        <taxon>Polypedilum</taxon>
        <taxon>Polypedilum</taxon>
    </lineage>
</organism>
<evidence type="ECO:0000313" key="2">
    <source>
        <dbReference type="Proteomes" id="UP001107558"/>
    </source>
</evidence>
<reference evidence="1" key="1">
    <citation type="submission" date="2021-03" db="EMBL/GenBank/DDBJ databases">
        <title>Chromosome level genome of the anhydrobiotic midge Polypedilum vanderplanki.</title>
        <authorList>
            <person name="Yoshida Y."/>
            <person name="Kikawada T."/>
            <person name="Gusev O."/>
        </authorList>
    </citation>
    <scope>NUCLEOTIDE SEQUENCE</scope>
    <source>
        <strain evidence="1">NIAS01</strain>
        <tissue evidence="1">Whole body or cell culture</tissue>
    </source>
</reference>
<proteinExistence type="predicted"/>
<dbReference type="Proteomes" id="UP001107558">
    <property type="component" value="Chromosome 1"/>
</dbReference>
<name>A0A9J6CHU7_POLVA</name>
<protein>
    <submittedName>
        <fullName evidence="1">Uncharacterized protein</fullName>
    </submittedName>
</protein>